<evidence type="ECO:0000259" key="13">
    <source>
        <dbReference type="Pfam" id="PF05922"/>
    </source>
</evidence>
<dbReference type="PROSITE" id="PS51892">
    <property type="entry name" value="SUBTILASE"/>
    <property type="match status" value="1"/>
</dbReference>
<dbReference type="Pfam" id="PF02225">
    <property type="entry name" value="PA"/>
    <property type="match status" value="1"/>
</dbReference>
<evidence type="ECO:0000256" key="3">
    <source>
        <dbReference type="ARBA" id="ARBA00022525"/>
    </source>
</evidence>
<dbReference type="PROSITE" id="PS00137">
    <property type="entry name" value="SUBTILASE_HIS"/>
    <property type="match status" value="1"/>
</dbReference>
<dbReference type="InterPro" id="IPR015500">
    <property type="entry name" value="Peptidase_S8_subtilisin-rel"/>
</dbReference>
<dbReference type="PROSITE" id="PS00138">
    <property type="entry name" value="SUBTILASE_SER"/>
    <property type="match status" value="1"/>
</dbReference>
<keyword evidence="6 8" id="KW-0378">Hydrolase</keyword>
<dbReference type="CDD" id="cd07489">
    <property type="entry name" value="Peptidases_S8_5"/>
    <property type="match status" value="1"/>
</dbReference>
<dbReference type="PANTHER" id="PTHR43806">
    <property type="entry name" value="PEPTIDASE S8"/>
    <property type="match status" value="1"/>
</dbReference>
<dbReference type="InterPro" id="IPR050131">
    <property type="entry name" value="Peptidase_S8_subtilisin-like"/>
</dbReference>
<dbReference type="InterPro" id="IPR023828">
    <property type="entry name" value="Peptidase_S8_Ser-AS"/>
</dbReference>
<dbReference type="InterPro" id="IPR022398">
    <property type="entry name" value="Peptidase_S8_His-AS"/>
</dbReference>
<dbReference type="Gene3D" id="3.40.50.200">
    <property type="entry name" value="Peptidase S8/S53 domain"/>
    <property type="match status" value="1"/>
</dbReference>
<evidence type="ECO:0000256" key="10">
    <source>
        <dbReference type="SAM" id="SignalP"/>
    </source>
</evidence>
<dbReference type="InterPro" id="IPR000209">
    <property type="entry name" value="Peptidase_S8/S53_dom"/>
</dbReference>
<sequence>MNNTLKTVSLLSLALVLGACGSSAPSTGTTGGVVTAGVKATGLKVSTLPGKWFVELEGDPTELSAQSVGSQQASFRALARQRGVGYQEVMSYRTLFNGFSVEATESEIGRISQLPGVKGVYPVHLIPAPVTEKVAKSEAAQMPDMYYARSMTGADIAQNELGLTGKGVKVGVIDTGLDLTHPAFTGRVVSAVDFVGDHYGTDGDYVPRPGPTPQDCNGHGTHVAGIVGGNEPSASFKGVAPEVSFGAYRVFGCAGGTQEDIMVAAMERAYADGMQVVNLSIGSAFENWAETPSAIVGSRMVKKGMVVVASAGNSGASGVYSMGGVTMGDNVISVASVDNAKIELDGNVILSTGDRVPYYTATGVPEAQSGQAYALTKKASSTPATTNDGCTASGGFEANSLTGKAVLIRRGSCTFYEKALNAQKAGAAAVILYNNVFGYLAPSITGETPITIPVIAVSAVDGAKISTLISSGVSMTFEVGKTTVANPTADTLSSFTSYGASAELEQKPDIAAPGGSIISTYPLSEDDGSGYAVLSGTSMASPHVAGAAALMLQAYPTTQAKDMRGLLMNSATLRYYRNPNGTLTTLPDYVQRQGAGMVDIVAAYSNAVKVSPNKLSLGESATFATRSKVVVLKNTGATRQVYAARNVPARTIGGTTLAPVAQDFSATMTVNGQSADGDGVEVVVAPFSEVELNVVVTPPAGAADRAQYGGLLSLRGTTGPDLTVPYSGFKGDYQSIQVLGDEFSGNTKYNFPALYDERAGVFYPEDAAVATAPEFTFEQYAADPAKPEVLSTDAPSVLVQLSHQSRRLDVDLLGAGGALIETITTQEYLGRNCSNNLAQQSSSCDAFNTYTWDGKLADGTDAANGTYKLRVRVLKALGDAGNPADTETYTSQAFTVKR</sequence>
<dbReference type="Pfam" id="PF00082">
    <property type="entry name" value="Peptidase_S8"/>
    <property type="match status" value="1"/>
</dbReference>
<organism evidence="14 15">
    <name type="scientific">Deinococcus petrolearius</name>
    <dbReference type="NCBI Taxonomy" id="1751295"/>
    <lineage>
        <taxon>Bacteria</taxon>
        <taxon>Thermotogati</taxon>
        <taxon>Deinococcota</taxon>
        <taxon>Deinococci</taxon>
        <taxon>Deinococcales</taxon>
        <taxon>Deinococcaceae</taxon>
        <taxon>Deinococcus</taxon>
    </lineage>
</organism>
<evidence type="ECO:0000256" key="1">
    <source>
        <dbReference type="ARBA" id="ARBA00011073"/>
    </source>
</evidence>
<keyword evidence="4 8" id="KW-0645">Protease</keyword>
<feature type="domain" description="PA" evidence="12">
    <location>
        <begin position="386"/>
        <end position="465"/>
    </location>
</feature>
<evidence type="ECO:0000256" key="5">
    <source>
        <dbReference type="ARBA" id="ARBA00022729"/>
    </source>
</evidence>
<dbReference type="Gene3D" id="2.60.40.4070">
    <property type="match status" value="1"/>
</dbReference>
<dbReference type="RefSeq" id="WP_380048477.1">
    <property type="nucleotide sequence ID" value="NZ_JBHSOH010000007.1"/>
</dbReference>
<accession>A0ABW1DIH4</accession>
<dbReference type="InterPro" id="IPR046450">
    <property type="entry name" value="PA_dom_sf"/>
</dbReference>
<feature type="chain" id="PRO_5046753457" evidence="10">
    <location>
        <begin position="25"/>
        <end position="898"/>
    </location>
</feature>
<comment type="similarity">
    <text evidence="1 8 9">Belongs to the peptidase S8 family.</text>
</comment>
<dbReference type="InterPro" id="IPR003137">
    <property type="entry name" value="PA_domain"/>
</dbReference>
<keyword evidence="3" id="KW-0964">Secreted</keyword>
<dbReference type="InterPro" id="IPR010259">
    <property type="entry name" value="S8pro/Inhibitor_I9"/>
</dbReference>
<feature type="signal peptide" evidence="10">
    <location>
        <begin position="1"/>
        <end position="24"/>
    </location>
</feature>
<dbReference type="EMBL" id="JBHSOH010000007">
    <property type="protein sequence ID" value="MFC5848431.1"/>
    <property type="molecule type" value="Genomic_DNA"/>
</dbReference>
<feature type="domain" description="Inhibitor I9" evidence="13">
    <location>
        <begin position="82"/>
        <end position="122"/>
    </location>
</feature>
<dbReference type="InterPro" id="IPR023827">
    <property type="entry name" value="Peptidase_S8_Asp-AS"/>
</dbReference>
<reference evidence="15" key="1">
    <citation type="journal article" date="2019" name="Int. J. Syst. Evol. Microbiol.">
        <title>The Global Catalogue of Microorganisms (GCM) 10K type strain sequencing project: providing services to taxonomists for standard genome sequencing and annotation.</title>
        <authorList>
            <consortium name="The Broad Institute Genomics Platform"/>
            <consortium name="The Broad Institute Genome Sequencing Center for Infectious Disease"/>
            <person name="Wu L."/>
            <person name="Ma J."/>
        </authorList>
    </citation>
    <scope>NUCLEOTIDE SEQUENCE [LARGE SCALE GENOMIC DNA]</scope>
    <source>
        <strain evidence="15">CGMCC 1.15053</strain>
    </source>
</reference>
<evidence type="ECO:0000256" key="9">
    <source>
        <dbReference type="RuleBase" id="RU003355"/>
    </source>
</evidence>
<evidence type="ECO:0000256" key="7">
    <source>
        <dbReference type="ARBA" id="ARBA00022825"/>
    </source>
</evidence>
<keyword evidence="5 10" id="KW-0732">Signal</keyword>
<proteinExistence type="inferred from homology"/>
<dbReference type="PROSITE" id="PS00136">
    <property type="entry name" value="SUBTILASE_ASP"/>
    <property type="match status" value="1"/>
</dbReference>
<feature type="active site" description="Charge relay system" evidence="8">
    <location>
        <position position="174"/>
    </location>
</feature>
<evidence type="ECO:0000259" key="12">
    <source>
        <dbReference type="Pfam" id="PF02225"/>
    </source>
</evidence>
<dbReference type="InterPro" id="IPR034187">
    <property type="entry name" value="Peptidases_S8_5"/>
</dbReference>
<name>A0ABW1DIH4_9DEIO</name>
<protein>
    <submittedName>
        <fullName evidence="14">S8 family serine peptidase</fullName>
    </submittedName>
</protein>
<evidence type="ECO:0000313" key="15">
    <source>
        <dbReference type="Proteomes" id="UP001595979"/>
    </source>
</evidence>
<dbReference type="SUPFAM" id="SSF52025">
    <property type="entry name" value="PA domain"/>
    <property type="match status" value="1"/>
</dbReference>
<dbReference type="InterPro" id="IPR036852">
    <property type="entry name" value="Peptidase_S8/S53_dom_sf"/>
</dbReference>
<gene>
    <name evidence="14" type="ORF">ACFPQ6_08925</name>
</gene>
<evidence type="ECO:0000256" key="2">
    <source>
        <dbReference type="ARBA" id="ARBA00022512"/>
    </source>
</evidence>
<dbReference type="Gene3D" id="3.50.30.30">
    <property type="match status" value="1"/>
</dbReference>
<dbReference type="Pfam" id="PF05922">
    <property type="entry name" value="Inhibitor_I9"/>
    <property type="match status" value="1"/>
</dbReference>
<feature type="active site" description="Charge relay system" evidence="8">
    <location>
        <position position="219"/>
    </location>
</feature>
<keyword evidence="15" id="KW-1185">Reference proteome</keyword>
<feature type="active site" description="Charge relay system" evidence="8">
    <location>
        <position position="538"/>
    </location>
</feature>
<evidence type="ECO:0000259" key="11">
    <source>
        <dbReference type="Pfam" id="PF00082"/>
    </source>
</evidence>
<comment type="caution">
    <text evidence="14">The sequence shown here is derived from an EMBL/GenBank/DDBJ whole genome shotgun (WGS) entry which is preliminary data.</text>
</comment>
<evidence type="ECO:0000256" key="4">
    <source>
        <dbReference type="ARBA" id="ARBA00022670"/>
    </source>
</evidence>
<dbReference type="Proteomes" id="UP001595979">
    <property type="component" value="Unassembled WGS sequence"/>
</dbReference>
<dbReference type="PANTHER" id="PTHR43806:SF66">
    <property type="entry name" value="SERIN ENDOPEPTIDASE"/>
    <property type="match status" value="1"/>
</dbReference>
<feature type="domain" description="Peptidase S8/S53" evidence="11">
    <location>
        <begin position="165"/>
        <end position="578"/>
    </location>
</feature>
<evidence type="ECO:0000256" key="8">
    <source>
        <dbReference type="PROSITE-ProRule" id="PRU01240"/>
    </source>
</evidence>
<dbReference type="PROSITE" id="PS51257">
    <property type="entry name" value="PROKAR_LIPOPROTEIN"/>
    <property type="match status" value="1"/>
</dbReference>
<dbReference type="SUPFAM" id="SSF52743">
    <property type="entry name" value="Subtilisin-like"/>
    <property type="match status" value="1"/>
</dbReference>
<keyword evidence="2" id="KW-0134">Cell wall</keyword>
<dbReference type="PRINTS" id="PR00723">
    <property type="entry name" value="SUBTILISIN"/>
</dbReference>
<evidence type="ECO:0000256" key="6">
    <source>
        <dbReference type="ARBA" id="ARBA00022801"/>
    </source>
</evidence>
<keyword evidence="7 8" id="KW-0720">Serine protease</keyword>
<evidence type="ECO:0000313" key="14">
    <source>
        <dbReference type="EMBL" id="MFC5848431.1"/>
    </source>
</evidence>